<dbReference type="InterPro" id="IPR002403">
    <property type="entry name" value="Cyt_P450_E_grp-IV"/>
</dbReference>
<proteinExistence type="inferred from homology"/>
<comment type="caution">
    <text evidence="10">The sequence shown here is derived from an EMBL/GenBank/DDBJ whole genome shotgun (WGS) entry which is preliminary data.</text>
</comment>
<evidence type="ECO:0000256" key="8">
    <source>
        <dbReference type="PIRSR" id="PIRSR602403-1"/>
    </source>
</evidence>
<dbReference type="GO" id="GO:0005506">
    <property type="term" value="F:iron ion binding"/>
    <property type="evidence" value="ECO:0007669"/>
    <property type="project" value="InterPro"/>
</dbReference>
<reference evidence="10 11" key="1">
    <citation type="submission" date="2019-07" db="EMBL/GenBank/DDBJ databases">
        <title>Whole genome shotgun sequence of Novosphingobium sediminis NBRC 106119.</title>
        <authorList>
            <person name="Hosoyama A."/>
            <person name="Uohara A."/>
            <person name="Ohji S."/>
            <person name="Ichikawa N."/>
        </authorList>
    </citation>
    <scope>NUCLEOTIDE SEQUENCE [LARGE SCALE GENOMIC DNA]</scope>
    <source>
        <strain evidence="10 11">NBRC 106119</strain>
    </source>
</reference>
<dbReference type="PANTHER" id="PTHR24286">
    <property type="entry name" value="CYTOCHROME P450 26"/>
    <property type="match status" value="1"/>
</dbReference>
<dbReference type="GO" id="GO:0016705">
    <property type="term" value="F:oxidoreductase activity, acting on paired donors, with incorporation or reduction of molecular oxygen"/>
    <property type="evidence" value="ECO:0007669"/>
    <property type="project" value="InterPro"/>
</dbReference>
<comment type="similarity">
    <text evidence="2">Belongs to the cytochrome P450 family.</text>
</comment>
<name>A0A512AKW5_9SPHN</name>
<evidence type="ECO:0000313" key="11">
    <source>
        <dbReference type="Proteomes" id="UP000321464"/>
    </source>
</evidence>
<evidence type="ECO:0000256" key="7">
    <source>
        <dbReference type="ARBA" id="ARBA00023033"/>
    </source>
</evidence>
<keyword evidence="3 8" id="KW-0349">Heme</keyword>
<dbReference type="InterPro" id="IPR036396">
    <property type="entry name" value="Cyt_P450_sf"/>
</dbReference>
<dbReference type="Pfam" id="PF00067">
    <property type="entry name" value="p450"/>
    <property type="match status" value="1"/>
</dbReference>
<dbReference type="SUPFAM" id="SSF48264">
    <property type="entry name" value="Cytochrome P450"/>
    <property type="match status" value="1"/>
</dbReference>
<accession>A0A512AKW5</accession>
<evidence type="ECO:0000313" key="10">
    <source>
        <dbReference type="EMBL" id="GEO00328.1"/>
    </source>
</evidence>
<dbReference type="EMBL" id="BJYR01000013">
    <property type="protein sequence ID" value="GEO00328.1"/>
    <property type="molecule type" value="Genomic_DNA"/>
</dbReference>
<protein>
    <submittedName>
        <fullName evidence="10">Cytochrome P450</fullName>
    </submittedName>
</protein>
<dbReference type="AlphaFoldDB" id="A0A512AKW5"/>
<keyword evidence="11" id="KW-1185">Reference proteome</keyword>
<evidence type="ECO:0000256" key="4">
    <source>
        <dbReference type="ARBA" id="ARBA00022723"/>
    </source>
</evidence>
<comment type="cofactor">
    <cofactor evidence="1 8">
        <name>heme</name>
        <dbReference type="ChEBI" id="CHEBI:30413"/>
    </cofactor>
</comment>
<dbReference type="GO" id="GO:0004497">
    <property type="term" value="F:monooxygenase activity"/>
    <property type="evidence" value="ECO:0007669"/>
    <property type="project" value="UniProtKB-KW"/>
</dbReference>
<feature type="compositionally biased region" description="Basic and acidic residues" evidence="9">
    <location>
        <begin position="47"/>
        <end position="58"/>
    </location>
</feature>
<dbReference type="GO" id="GO:0016125">
    <property type="term" value="P:sterol metabolic process"/>
    <property type="evidence" value="ECO:0007669"/>
    <property type="project" value="TreeGrafter"/>
</dbReference>
<keyword evidence="5" id="KW-0560">Oxidoreductase</keyword>
<dbReference type="InterPro" id="IPR001128">
    <property type="entry name" value="Cyt_P450"/>
</dbReference>
<dbReference type="Gene3D" id="1.10.630.10">
    <property type="entry name" value="Cytochrome P450"/>
    <property type="match status" value="1"/>
</dbReference>
<evidence type="ECO:0000256" key="2">
    <source>
        <dbReference type="ARBA" id="ARBA00010617"/>
    </source>
</evidence>
<feature type="binding site" description="axial binding residue" evidence="8">
    <location>
        <position position="453"/>
    </location>
    <ligand>
        <name>heme</name>
        <dbReference type="ChEBI" id="CHEBI:30413"/>
    </ligand>
    <ligandPart>
        <name>Fe</name>
        <dbReference type="ChEBI" id="CHEBI:18248"/>
    </ligandPart>
</feature>
<feature type="region of interest" description="Disordered" evidence="9">
    <location>
        <begin position="37"/>
        <end position="58"/>
    </location>
</feature>
<keyword evidence="4 8" id="KW-0479">Metal-binding</keyword>
<evidence type="ECO:0000256" key="1">
    <source>
        <dbReference type="ARBA" id="ARBA00001971"/>
    </source>
</evidence>
<keyword evidence="7" id="KW-0503">Monooxygenase</keyword>
<dbReference type="PANTHER" id="PTHR24286:SF24">
    <property type="entry name" value="LANOSTEROL 14-ALPHA DEMETHYLASE"/>
    <property type="match status" value="1"/>
</dbReference>
<keyword evidence="6 8" id="KW-0408">Iron</keyword>
<gene>
    <name evidence="10" type="ORF">NSE01_21600</name>
</gene>
<evidence type="ECO:0000256" key="3">
    <source>
        <dbReference type="ARBA" id="ARBA00022617"/>
    </source>
</evidence>
<organism evidence="10 11">
    <name type="scientific">Novosphingobium sediminis</name>
    <dbReference type="NCBI Taxonomy" id="707214"/>
    <lineage>
        <taxon>Bacteria</taxon>
        <taxon>Pseudomonadati</taxon>
        <taxon>Pseudomonadota</taxon>
        <taxon>Alphaproteobacteria</taxon>
        <taxon>Sphingomonadales</taxon>
        <taxon>Sphingomonadaceae</taxon>
        <taxon>Novosphingobium</taxon>
    </lineage>
</organism>
<dbReference type="PRINTS" id="PR00465">
    <property type="entry name" value="EP450IV"/>
</dbReference>
<evidence type="ECO:0000256" key="5">
    <source>
        <dbReference type="ARBA" id="ARBA00023002"/>
    </source>
</evidence>
<evidence type="ECO:0000256" key="9">
    <source>
        <dbReference type="SAM" id="MobiDB-lite"/>
    </source>
</evidence>
<evidence type="ECO:0000256" key="6">
    <source>
        <dbReference type="ARBA" id="ARBA00023004"/>
    </source>
</evidence>
<dbReference type="Proteomes" id="UP000321464">
    <property type="component" value="Unassembled WGS sequence"/>
</dbReference>
<sequence>MRRRKTLAGAAHPFDFADICVINRAVNRARRSSALASLAAPPSRSIRPHDAQSERGNPHWIRLKDESELDAIPGEDGWPLVGTTFMLLADPIGFAKRMRAKHGDVYRTRGFGRRQVVLIGPDANELVLFDRDKIFSSEQGWGPVLNLLFPRGLMLMDFAAHRADRKALSIAFKPEPMRHYCDLLNVDIAAGVEAWGEGERKFYPAIKALTLQTAATSFLGLPFGPEADKLNKAFVDMVQAAVAPIRRPLPFTAMGRGYAGRKLMVEYFTGLLRQRRANPGQDMFSQFALARREDGDGELLPEDVVVDHMIFLMMAAHDTITSSFTTLIWHLAKNQDWQDKLRAEARAAAGGDGVPLPFDALGKLDLAEMAMKEALRIMPPVPSTPRRALKDFTFRGFRIPAGTDVDVSASAVHADPALWPDPERFDPMRFTPEAVAARHKYAWIPYGGGAHMCLGLHFATMQTKLLVHHILTRYRVEVEPGYTPTWQPWPIPKPRDGLPVKFTRI</sequence>
<dbReference type="GO" id="GO:0020037">
    <property type="term" value="F:heme binding"/>
    <property type="evidence" value="ECO:0007669"/>
    <property type="project" value="InterPro"/>
</dbReference>